<evidence type="ECO:0000313" key="2">
    <source>
        <dbReference type="EMBL" id="MFD3224520.1"/>
    </source>
</evidence>
<protein>
    <recommendedName>
        <fullName evidence="4">Lipoprotein</fullName>
    </recommendedName>
</protein>
<feature type="signal peptide" evidence="1">
    <location>
        <begin position="1"/>
        <end position="28"/>
    </location>
</feature>
<dbReference type="EMBL" id="JBHUCJ010000029">
    <property type="protein sequence ID" value="MFD3224520.1"/>
    <property type="molecule type" value="Genomic_DNA"/>
</dbReference>
<evidence type="ECO:0008006" key="4">
    <source>
        <dbReference type="Google" id="ProtNLM"/>
    </source>
</evidence>
<proteinExistence type="predicted"/>
<evidence type="ECO:0000256" key="1">
    <source>
        <dbReference type="SAM" id="SignalP"/>
    </source>
</evidence>
<accession>A0ABW6CH17</accession>
<dbReference type="Proteomes" id="UP001598201">
    <property type="component" value="Unassembled WGS sequence"/>
</dbReference>
<organism evidence="2 3">
    <name type="scientific">Rahnella sp. (strain Y9602)</name>
    <dbReference type="NCBI Taxonomy" id="2703885"/>
    <lineage>
        <taxon>Bacteria</taxon>
        <taxon>Pseudomonadati</taxon>
        <taxon>Pseudomonadota</taxon>
        <taxon>Gammaproteobacteria</taxon>
        <taxon>Enterobacterales</taxon>
        <taxon>Yersiniaceae</taxon>
        <taxon>Rahnella</taxon>
    </lineage>
</organism>
<sequence>MTIVKQISFTPAILVFAMLLGVAGCSNNDLNAITHQVSNLGSSMMPSTASADNVKSPEWGEVSKTLTIHADIDTAAARLKRYYRFTSTDDITAAGNSGKGNSGWVASAMAEGTDWSAQPGSYYRMSRIWGSADHLTLEVSREGRNSQVIATYRSTDPAHLKEAWTKKLWAQIGQVAEGIIR</sequence>
<feature type="chain" id="PRO_5047070334" description="Lipoprotein" evidence="1">
    <location>
        <begin position="29"/>
        <end position="181"/>
    </location>
</feature>
<gene>
    <name evidence="2" type="ORF">ACFPK4_13340</name>
</gene>
<evidence type="ECO:0000313" key="3">
    <source>
        <dbReference type="Proteomes" id="UP001598201"/>
    </source>
</evidence>
<name>A0ABW6CH17_RAHSY</name>
<keyword evidence="3" id="KW-1185">Reference proteome</keyword>
<dbReference type="RefSeq" id="WP_379671885.1">
    <property type="nucleotide sequence ID" value="NZ_JBHUCJ010000029.1"/>
</dbReference>
<keyword evidence="1" id="KW-0732">Signal</keyword>
<reference evidence="2 3" key="1">
    <citation type="submission" date="2024-09" db="EMBL/GenBank/DDBJ databases">
        <title>Genomes of Rahnella.</title>
        <authorList>
            <person name="Mnguni F.C."/>
            <person name="Shin G.Y."/>
            <person name="Coutinho T."/>
        </authorList>
    </citation>
    <scope>NUCLEOTIDE SEQUENCE [LARGE SCALE GENOMIC DNA]</scope>
    <source>
        <strain evidence="2 3">20WA0057</strain>
    </source>
</reference>
<dbReference type="PROSITE" id="PS51257">
    <property type="entry name" value="PROKAR_LIPOPROTEIN"/>
    <property type="match status" value="1"/>
</dbReference>
<comment type="caution">
    <text evidence="2">The sequence shown here is derived from an EMBL/GenBank/DDBJ whole genome shotgun (WGS) entry which is preliminary data.</text>
</comment>